<organism evidence="4 5">
    <name type="scientific">Ramlibacter cellulosilyticus</name>
    <dbReference type="NCBI Taxonomy" id="2764187"/>
    <lineage>
        <taxon>Bacteria</taxon>
        <taxon>Pseudomonadati</taxon>
        <taxon>Pseudomonadota</taxon>
        <taxon>Betaproteobacteria</taxon>
        <taxon>Burkholderiales</taxon>
        <taxon>Comamonadaceae</taxon>
        <taxon>Ramlibacter</taxon>
    </lineage>
</organism>
<name>A0A923MQ30_9BURK</name>
<gene>
    <name evidence="4" type="ORF">H8N03_09330</name>
</gene>
<proteinExistence type="inferred from homology"/>
<comment type="similarity">
    <text evidence="1">Belongs to the UPF0337 (CsbD) family.</text>
</comment>
<evidence type="ECO:0000256" key="2">
    <source>
        <dbReference type="SAM" id="MobiDB-lite"/>
    </source>
</evidence>
<dbReference type="InterPro" id="IPR036629">
    <property type="entry name" value="YjbJ_sf"/>
</dbReference>
<evidence type="ECO:0000259" key="3">
    <source>
        <dbReference type="Pfam" id="PF05532"/>
    </source>
</evidence>
<sequence length="71" mass="8186">MNKDHIKGATNEVTGEIKERVGRMTGDKSLEVKGHARELKGKLQQRVGDAKDDIREERELDREIDKKDLDR</sequence>
<evidence type="ECO:0000313" key="4">
    <source>
        <dbReference type="EMBL" id="MBC5783143.1"/>
    </source>
</evidence>
<feature type="domain" description="CsbD-like" evidence="3">
    <location>
        <begin position="4"/>
        <end position="55"/>
    </location>
</feature>
<evidence type="ECO:0000256" key="1">
    <source>
        <dbReference type="ARBA" id="ARBA00009129"/>
    </source>
</evidence>
<dbReference type="InterPro" id="IPR008462">
    <property type="entry name" value="CsbD"/>
</dbReference>
<feature type="region of interest" description="Disordered" evidence="2">
    <location>
        <begin position="33"/>
        <end position="71"/>
    </location>
</feature>
<reference evidence="4" key="1">
    <citation type="submission" date="2020-08" db="EMBL/GenBank/DDBJ databases">
        <title>Ramlibacter sp. USB13 16S ribosomal RNA gene genome sequencing and assembly.</title>
        <authorList>
            <person name="Kang M."/>
        </authorList>
    </citation>
    <scope>NUCLEOTIDE SEQUENCE</scope>
    <source>
        <strain evidence="4">USB13</strain>
    </source>
</reference>
<comment type="caution">
    <text evidence="4">The sequence shown here is derived from an EMBL/GenBank/DDBJ whole genome shotgun (WGS) entry which is preliminary data.</text>
</comment>
<dbReference type="SUPFAM" id="SSF69047">
    <property type="entry name" value="Hypothetical protein YjbJ"/>
    <property type="match status" value="1"/>
</dbReference>
<evidence type="ECO:0000313" key="5">
    <source>
        <dbReference type="Proteomes" id="UP000608513"/>
    </source>
</evidence>
<dbReference type="Pfam" id="PF05532">
    <property type="entry name" value="CsbD"/>
    <property type="match status" value="1"/>
</dbReference>
<dbReference type="InterPro" id="IPR050423">
    <property type="entry name" value="UPF0337_stress_rsp"/>
</dbReference>
<dbReference type="RefSeq" id="WP_187075894.1">
    <property type="nucleotide sequence ID" value="NZ_JACORT010000003.1"/>
</dbReference>
<accession>A0A923MQ30</accession>
<dbReference type="AlphaFoldDB" id="A0A923MQ30"/>
<keyword evidence="5" id="KW-1185">Reference proteome</keyword>
<dbReference type="Gene3D" id="1.10.1470.10">
    <property type="entry name" value="YjbJ"/>
    <property type="match status" value="1"/>
</dbReference>
<dbReference type="PANTHER" id="PTHR34977:SF1">
    <property type="entry name" value="UPF0337 PROTEIN YJBJ"/>
    <property type="match status" value="1"/>
</dbReference>
<dbReference type="Proteomes" id="UP000608513">
    <property type="component" value="Unassembled WGS sequence"/>
</dbReference>
<protein>
    <submittedName>
        <fullName evidence="4">CsbD family protein</fullName>
    </submittedName>
</protein>
<dbReference type="PANTHER" id="PTHR34977">
    <property type="entry name" value="UPF0337 PROTEIN YJBJ"/>
    <property type="match status" value="1"/>
</dbReference>
<dbReference type="EMBL" id="JACORT010000003">
    <property type="protein sequence ID" value="MBC5783143.1"/>
    <property type="molecule type" value="Genomic_DNA"/>
</dbReference>
<feature type="compositionally biased region" description="Basic and acidic residues" evidence="2">
    <location>
        <begin position="48"/>
        <end position="71"/>
    </location>
</feature>